<evidence type="ECO:0000313" key="3">
    <source>
        <dbReference type="Proteomes" id="UP000632222"/>
    </source>
</evidence>
<dbReference type="EMBL" id="BMOD01000015">
    <property type="protein sequence ID" value="GGJ45068.1"/>
    <property type="molecule type" value="Genomic_DNA"/>
</dbReference>
<dbReference type="InterPro" id="IPR002187">
    <property type="entry name" value="N-reg_PII"/>
</dbReference>
<sequence>MKLITAVIRPDRLGAVKEALFRVGVTGISLSKVSGHGGEREIIEHYRGTQVRMEFHEKVHLQIAVSEPFVDVTVNAILQSARTGEVGDGKIFVQPLDRVIRIRTGEQDVDALTPVNQPETTAAALKKK</sequence>
<dbReference type="PROSITE" id="PS00638">
    <property type="entry name" value="PII_GLNB_CTER"/>
    <property type="match status" value="1"/>
</dbReference>
<dbReference type="PANTHER" id="PTHR30115:SF11">
    <property type="entry name" value="NITROGEN REGULATORY PROTEIN P-II HOMOLOG"/>
    <property type="match status" value="1"/>
</dbReference>
<dbReference type="RefSeq" id="WP_189004594.1">
    <property type="nucleotide sequence ID" value="NZ_BMOD01000015.1"/>
</dbReference>
<dbReference type="Proteomes" id="UP000632222">
    <property type="component" value="Unassembled WGS sequence"/>
</dbReference>
<evidence type="ECO:0000313" key="2">
    <source>
        <dbReference type="EMBL" id="GGJ45068.1"/>
    </source>
</evidence>
<dbReference type="PANTHER" id="PTHR30115">
    <property type="entry name" value="NITROGEN REGULATORY PROTEIN P-II"/>
    <property type="match status" value="1"/>
</dbReference>
<dbReference type="Gene3D" id="3.30.70.120">
    <property type="match status" value="1"/>
</dbReference>
<dbReference type="InterPro" id="IPR015867">
    <property type="entry name" value="N-reg_PII/ATP_PRibTrfase_C"/>
</dbReference>
<protein>
    <submittedName>
        <fullName evidence="2">Nitrogen regulatory protein P-II</fullName>
    </submittedName>
</protein>
<dbReference type="SMART" id="SM00938">
    <property type="entry name" value="P-II"/>
    <property type="match status" value="1"/>
</dbReference>
<dbReference type="PROSITE" id="PS51343">
    <property type="entry name" value="PII_GLNB_DOM"/>
    <property type="match status" value="1"/>
</dbReference>
<evidence type="ECO:0000256" key="1">
    <source>
        <dbReference type="RuleBase" id="RU003936"/>
    </source>
</evidence>
<dbReference type="PRINTS" id="PR00340">
    <property type="entry name" value="PIIGLNB"/>
</dbReference>
<organism evidence="2 3">
    <name type="scientific">Deinococcus roseus</name>
    <dbReference type="NCBI Taxonomy" id="392414"/>
    <lineage>
        <taxon>Bacteria</taxon>
        <taxon>Thermotogati</taxon>
        <taxon>Deinococcota</taxon>
        <taxon>Deinococci</taxon>
        <taxon>Deinococcales</taxon>
        <taxon>Deinococcaceae</taxon>
        <taxon>Deinococcus</taxon>
    </lineage>
</organism>
<name>A0ABQ2D4E6_9DEIO</name>
<dbReference type="InterPro" id="IPR011322">
    <property type="entry name" value="N-reg_PII-like_a/b"/>
</dbReference>
<dbReference type="SUPFAM" id="SSF54913">
    <property type="entry name" value="GlnB-like"/>
    <property type="match status" value="1"/>
</dbReference>
<comment type="caution">
    <text evidence="2">The sequence shown here is derived from an EMBL/GenBank/DDBJ whole genome shotgun (WGS) entry which is preliminary data.</text>
</comment>
<keyword evidence="3" id="KW-1185">Reference proteome</keyword>
<proteinExistence type="inferred from homology"/>
<dbReference type="InterPro" id="IPR017918">
    <property type="entry name" value="N-reg_PII_CS"/>
</dbReference>
<gene>
    <name evidence="2" type="ORF">GCM10008938_34170</name>
</gene>
<comment type="similarity">
    <text evidence="1">Belongs to the P(II) protein family.</text>
</comment>
<accession>A0ABQ2D4E6</accession>
<dbReference type="Pfam" id="PF00543">
    <property type="entry name" value="P-II"/>
    <property type="match status" value="1"/>
</dbReference>
<reference evidence="3" key="1">
    <citation type="journal article" date="2019" name="Int. J. Syst. Evol. Microbiol.">
        <title>The Global Catalogue of Microorganisms (GCM) 10K type strain sequencing project: providing services to taxonomists for standard genome sequencing and annotation.</title>
        <authorList>
            <consortium name="The Broad Institute Genomics Platform"/>
            <consortium name="The Broad Institute Genome Sequencing Center for Infectious Disease"/>
            <person name="Wu L."/>
            <person name="Ma J."/>
        </authorList>
    </citation>
    <scope>NUCLEOTIDE SEQUENCE [LARGE SCALE GENOMIC DNA]</scope>
    <source>
        <strain evidence="3">JCM 14370</strain>
    </source>
</reference>